<dbReference type="SUPFAM" id="SSF46689">
    <property type="entry name" value="Homeodomain-like"/>
    <property type="match status" value="1"/>
</dbReference>
<dbReference type="AlphaFoldDB" id="S9TJ68"/>
<keyword evidence="3" id="KW-1185">Reference proteome</keyword>
<evidence type="ECO:0000313" key="2">
    <source>
        <dbReference type="EMBL" id="EPY16428.1"/>
    </source>
</evidence>
<organism evidence="2 3">
    <name type="scientific">Strigomonas culicis</name>
    <dbReference type="NCBI Taxonomy" id="28005"/>
    <lineage>
        <taxon>Eukaryota</taxon>
        <taxon>Discoba</taxon>
        <taxon>Euglenozoa</taxon>
        <taxon>Kinetoplastea</taxon>
        <taxon>Metakinetoplastina</taxon>
        <taxon>Trypanosomatida</taxon>
        <taxon>Trypanosomatidae</taxon>
        <taxon>Strigomonadinae</taxon>
        <taxon>Strigomonas</taxon>
    </lineage>
</organism>
<comment type="caution">
    <text evidence="2">The sequence shown here is derived from an EMBL/GenBank/DDBJ whole genome shotgun (WGS) entry which is preliminary data.</text>
</comment>
<name>S9TJ68_9TRYP</name>
<dbReference type="EMBL" id="ATMH01011182">
    <property type="protein sequence ID" value="EPY16428.1"/>
    <property type="molecule type" value="Genomic_DNA"/>
</dbReference>
<dbReference type="Gene3D" id="1.10.10.60">
    <property type="entry name" value="Homeodomain-like"/>
    <property type="match status" value="1"/>
</dbReference>
<proteinExistence type="predicted"/>
<feature type="region of interest" description="Disordered" evidence="1">
    <location>
        <begin position="52"/>
        <end position="71"/>
    </location>
</feature>
<protein>
    <submittedName>
        <fullName evidence="2">Uncharacterized protein</fullName>
    </submittedName>
</protein>
<accession>S9TJ68</accession>
<reference evidence="2 3" key="1">
    <citation type="journal article" date="2013" name="PLoS ONE">
        <title>Predicting the Proteins of Angomonas deanei, Strigomonas culicis and Their Respective Endosymbionts Reveals New Aspects of the Trypanosomatidae Family.</title>
        <authorList>
            <person name="Motta M.C."/>
            <person name="Martins A.C."/>
            <person name="de Souza S.S."/>
            <person name="Catta-Preta C.M."/>
            <person name="Silva R."/>
            <person name="Klein C.C."/>
            <person name="de Almeida L.G."/>
            <person name="de Lima Cunha O."/>
            <person name="Ciapina L.P."/>
            <person name="Brocchi M."/>
            <person name="Colabardini A.C."/>
            <person name="de Araujo Lima B."/>
            <person name="Machado C.R."/>
            <person name="de Almeida Soares C.M."/>
            <person name="Probst C.M."/>
            <person name="de Menezes C.B."/>
            <person name="Thompson C.E."/>
            <person name="Bartholomeu D.C."/>
            <person name="Gradia D.F."/>
            <person name="Pavoni D.P."/>
            <person name="Grisard E.C."/>
            <person name="Fantinatti-Garboggini F."/>
            <person name="Marchini F.K."/>
            <person name="Rodrigues-Luiz G.F."/>
            <person name="Wagner G."/>
            <person name="Goldman G.H."/>
            <person name="Fietto J.L."/>
            <person name="Elias M.C."/>
            <person name="Goldman M.H."/>
            <person name="Sagot M.F."/>
            <person name="Pereira M."/>
            <person name="Stoco P.H."/>
            <person name="de Mendonca-Neto R.P."/>
            <person name="Teixeira S.M."/>
            <person name="Maciel T.E."/>
            <person name="de Oliveira Mendes T.A."/>
            <person name="Urmenyi T.P."/>
            <person name="de Souza W."/>
            <person name="Schenkman S."/>
            <person name="de Vasconcelos A.T."/>
        </authorList>
    </citation>
    <scope>NUCLEOTIDE SEQUENCE [LARGE SCALE GENOMIC DNA]</scope>
</reference>
<evidence type="ECO:0000313" key="3">
    <source>
        <dbReference type="Proteomes" id="UP000015354"/>
    </source>
</evidence>
<sequence>MAYQAGFKTERISDAVRALPENRFNVWCQSRPENFFDRRLRSLMTSVKREWEKPSYDGGEPERVRTRKEVM</sequence>
<evidence type="ECO:0000256" key="1">
    <source>
        <dbReference type="SAM" id="MobiDB-lite"/>
    </source>
</evidence>
<dbReference type="Proteomes" id="UP000015354">
    <property type="component" value="Unassembled WGS sequence"/>
</dbReference>
<dbReference type="InterPro" id="IPR009057">
    <property type="entry name" value="Homeodomain-like_sf"/>
</dbReference>
<gene>
    <name evidence="2" type="ORF">STCU_11278</name>
</gene>